<evidence type="ECO:0008006" key="2">
    <source>
        <dbReference type="Google" id="ProtNLM"/>
    </source>
</evidence>
<comment type="caution">
    <text evidence="1">The sequence shown here is derived from an EMBL/GenBank/DDBJ whole genome shotgun (WGS) entry which is preliminary data.</text>
</comment>
<proteinExistence type="predicted"/>
<dbReference type="InterPro" id="IPR019994">
    <property type="entry name" value="Lipid-A-disac_synthase-rel_put"/>
</dbReference>
<evidence type="ECO:0000313" key="1">
    <source>
        <dbReference type="EMBL" id="HGI30964.1"/>
    </source>
</evidence>
<gene>
    <name evidence="1" type="ORF">ENV30_06635</name>
</gene>
<name>A0A7V3YH43_9BACT</name>
<dbReference type="AlphaFoldDB" id="A0A7V3YH43"/>
<reference evidence="1" key="1">
    <citation type="journal article" date="2020" name="mSystems">
        <title>Genome- and Community-Level Interaction Insights into Carbon Utilization and Element Cycling Functions of Hydrothermarchaeota in Hydrothermal Sediment.</title>
        <authorList>
            <person name="Zhou Z."/>
            <person name="Liu Y."/>
            <person name="Xu W."/>
            <person name="Pan J."/>
            <person name="Luo Z.H."/>
            <person name="Li M."/>
        </authorList>
    </citation>
    <scope>NUCLEOTIDE SEQUENCE [LARGE SCALE GENOMIC DNA]</scope>
    <source>
        <strain evidence="1">SpSt-747</strain>
    </source>
</reference>
<sequence length="415" mass="45496">MLLISNGYGEDSFAALILKELLELAETQGVALEVGIVPLVGEGKAFEGTAQRFPGRVNLLHVSPTLPYGGVYLGSFPQRVLRFLTDAFRGGTRNALAVFRLLRNCPLSFDMVIGVGDILPLLLGLLGTGRKVYLFACAHTDLLRVRKKPYERLGRITALFFRHGTAKVYTRDAPTALWFQSLGIRAEFLGFVGPETPPGSCRKKNILFLPGHRGDWERNFLFLTETILLARDALASFALHFVFPPEQSATQVIRAIQKARGEFAAPSSFLLGQQSISFSQGDYFARLGSASLIVGFAGTALEYAAFCGIPCIEPCLKGAIQANPHFLASRQALLLREALIPGGDTPEKTARVLQEVLENLHAFQERAQQFARVTWQGQGEGARNIARDLLSILRTVPPKRQGTELAVDDSRNGTR</sequence>
<dbReference type="PANTHER" id="PTHR39517">
    <property type="entry name" value="SLL0192 PROTEIN"/>
    <property type="match status" value="1"/>
</dbReference>
<accession>A0A7V3YH43</accession>
<dbReference type="SUPFAM" id="SSF53756">
    <property type="entry name" value="UDP-Glycosyltransferase/glycogen phosphorylase"/>
    <property type="match status" value="1"/>
</dbReference>
<protein>
    <recommendedName>
        <fullName evidence="2">Lipid-A-disaccharide synthase</fullName>
    </recommendedName>
</protein>
<organism evidence="1">
    <name type="scientific">Candidatus Caldatribacterium californiense</name>
    <dbReference type="NCBI Taxonomy" id="1454726"/>
    <lineage>
        <taxon>Bacteria</taxon>
        <taxon>Pseudomonadati</taxon>
        <taxon>Atribacterota</taxon>
        <taxon>Atribacteria</taxon>
        <taxon>Atribacterales</taxon>
        <taxon>Candidatus Caldatribacteriaceae</taxon>
        <taxon>Candidatus Caldatribacterium</taxon>
    </lineage>
</organism>
<dbReference type="PANTHER" id="PTHR39517:SF1">
    <property type="entry name" value="LIPID-A-DISACCHARIDE SYNTHASE"/>
    <property type="match status" value="1"/>
</dbReference>
<dbReference type="EMBL" id="DTFV01000096">
    <property type="protein sequence ID" value="HGI30964.1"/>
    <property type="molecule type" value="Genomic_DNA"/>
</dbReference>